<keyword evidence="2" id="KW-1185">Reference proteome</keyword>
<comment type="caution">
    <text evidence="1">The sequence shown here is derived from an EMBL/GenBank/DDBJ whole genome shotgun (WGS) entry which is preliminary data.</text>
</comment>
<name>A0ACC2D9E7_DIPCM</name>
<reference evidence="2" key="1">
    <citation type="journal article" date="2024" name="Proc. Natl. Acad. Sci. U.S.A.">
        <title>Extraordinary preservation of gene collinearity over three hundred million years revealed in homosporous lycophytes.</title>
        <authorList>
            <person name="Li C."/>
            <person name="Wickell D."/>
            <person name="Kuo L.Y."/>
            <person name="Chen X."/>
            <person name="Nie B."/>
            <person name="Liao X."/>
            <person name="Peng D."/>
            <person name="Ji J."/>
            <person name="Jenkins J."/>
            <person name="Williams M."/>
            <person name="Shu S."/>
            <person name="Plott C."/>
            <person name="Barry K."/>
            <person name="Rajasekar S."/>
            <person name="Grimwood J."/>
            <person name="Han X."/>
            <person name="Sun S."/>
            <person name="Hou Z."/>
            <person name="He W."/>
            <person name="Dai G."/>
            <person name="Sun C."/>
            <person name="Schmutz J."/>
            <person name="Leebens-Mack J.H."/>
            <person name="Li F.W."/>
            <person name="Wang L."/>
        </authorList>
    </citation>
    <scope>NUCLEOTIDE SEQUENCE [LARGE SCALE GENOMIC DNA]</scope>
    <source>
        <strain evidence="2">cv. PW_Plant_1</strain>
    </source>
</reference>
<sequence length="139" mass="15660">MYAMIYTRPDISIAVGKLSQYLNDPGLDRWNAAKRVLRYLKGTTTFGVDLSGGHLQVIGFADADWGGDVDERKSTLEYLFMLGGGAVAWASSRQRTVALPTTEVEYMALCHASREYVWIRSFCKELSIPIRNYQLNNDN</sequence>
<evidence type="ECO:0000313" key="1">
    <source>
        <dbReference type="EMBL" id="KAJ7550592.1"/>
    </source>
</evidence>
<accession>A0ACC2D9E7</accession>
<protein>
    <submittedName>
        <fullName evidence="1">Uncharacterized protein</fullName>
    </submittedName>
</protein>
<proteinExistence type="predicted"/>
<gene>
    <name evidence="1" type="ORF">O6H91_07G108100</name>
</gene>
<dbReference type="EMBL" id="CM055098">
    <property type="protein sequence ID" value="KAJ7550592.1"/>
    <property type="molecule type" value="Genomic_DNA"/>
</dbReference>
<organism evidence="1 2">
    <name type="scientific">Diphasiastrum complanatum</name>
    <name type="common">Issler's clubmoss</name>
    <name type="synonym">Lycopodium complanatum</name>
    <dbReference type="NCBI Taxonomy" id="34168"/>
    <lineage>
        <taxon>Eukaryota</taxon>
        <taxon>Viridiplantae</taxon>
        <taxon>Streptophyta</taxon>
        <taxon>Embryophyta</taxon>
        <taxon>Tracheophyta</taxon>
        <taxon>Lycopodiopsida</taxon>
        <taxon>Lycopodiales</taxon>
        <taxon>Lycopodiaceae</taxon>
        <taxon>Lycopodioideae</taxon>
        <taxon>Diphasiastrum</taxon>
    </lineage>
</organism>
<dbReference type="Proteomes" id="UP001162992">
    <property type="component" value="Chromosome 7"/>
</dbReference>
<evidence type="ECO:0000313" key="2">
    <source>
        <dbReference type="Proteomes" id="UP001162992"/>
    </source>
</evidence>